<feature type="transmembrane region" description="Helical" evidence="2">
    <location>
        <begin position="221"/>
        <end position="246"/>
    </location>
</feature>
<feature type="compositionally biased region" description="Basic and acidic residues" evidence="1">
    <location>
        <begin position="423"/>
        <end position="433"/>
    </location>
</feature>
<name>A0A078B4A4_STYLE</name>
<evidence type="ECO:0000256" key="2">
    <source>
        <dbReference type="SAM" id="Phobius"/>
    </source>
</evidence>
<dbReference type="Proteomes" id="UP000039865">
    <property type="component" value="Unassembled WGS sequence"/>
</dbReference>
<keyword evidence="2" id="KW-0812">Transmembrane</keyword>
<evidence type="ECO:0000313" key="4">
    <source>
        <dbReference type="Proteomes" id="UP000039865"/>
    </source>
</evidence>
<sequence>MKRKIVNYIKSLDMYGYEVKLLFEGGGTKKSMFGGLVTVFSMGLLFGLFGFQILDILNYKSVYKETIVELDNFVQSAVLNQDNFDTALIINYPDYLSQYSLDENINRYNKTHFLNETWNSSIQLCFDFDQIQFQSFDDRITFEINNFGLSNAFTKVIKYTVQINKANDAISRIYEKFQQQSYEFNSITPATIENIDRSGPDSYMTITYSQSSKLIMISRQVINILQALASIGGLAGMFFGLFGGLVKPLQEFLFYQELVHSSFLVEKDKVYQNMFKTMDIKGLAKTSSNKEEQSVKNNDEDQDALNQDKTCEEYVDYSKLKPYEFDTYLKLVKEIQNRVPFLYSPFEKLKEKVCKLFCLKKKFIQNDLFQFAKKELNKQLDLGIVLEEVKQFRMIKKLLLTDYQRKLLPYLKKSLLNKKFEKSQKQQQAKEKGNQSQNQNSSNQDVSRQVQSHQNSDNVITNFLIDLFANQENSQNPYNGIILNSLFNTEVSYKTLKQKLYSGLLRKFIFAKQESKAQQPKKRFSSLFSKIIQKPTLNTSQASIRSPMRVKSPNMMDTGNIAFKDRISLNITNSNKKMSNLDQTHCEFESESKQNINYGLDQTDLSIKSTAFQFNDFSSKSRFTLKRQNNERFSSYLNNI</sequence>
<dbReference type="OrthoDB" id="296380at2759"/>
<reference evidence="3 4" key="1">
    <citation type="submission" date="2014-06" db="EMBL/GenBank/DDBJ databases">
        <authorList>
            <person name="Swart Estienne"/>
        </authorList>
    </citation>
    <scope>NUCLEOTIDE SEQUENCE [LARGE SCALE GENOMIC DNA]</scope>
    <source>
        <strain evidence="3 4">130c</strain>
    </source>
</reference>
<keyword evidence="2" id="KW-1133">Transmembrane helix</keyword>
<feature type="transmembrane region" description="Helical" evidence="2">
    <location>
        <begin position="32"/>
        <end position="54"/>
    </location>
</feature>
<dbReference type="PANTHER" id="PTHR31398:SF0">
    <property type="entry name" value="MEIOTIC NUCLEAR DIVISION PROTEIN 1 HOMOLOG"/>
    <property type="match status" value="1"/>
</dbReference>
<dbReference type="InParanoid" id="A0A078B4A4"/>
<organism evidence="3 4">
    <name type="scientific">Stylonychia lemnae</name>
    <name type="common">Ciliate</name>
    <dbReference type="NCBI Taxonomy" id="5949"/>
    <lineage>
        <taxon>Eukaryota</taxon>
        <taxon>Sar</taxon>
        <taxon>Alveolata</taxon>
        <taxon>Ciliophora</taxon>
        <taxon>Intramacronucleata</taxon>
        <taxon>Spirotrichea</taxon>
        <taxon>Stichotrichia</taxon>
        <taxon>Sporadotrichida</taxon>
        <taxon>Oxytrichidae</taxon>
        <taxon>Stylonychinae</taxon>
        <taxon>Stylonychia</taxon>
    </lineage>
</organism>
<protein>
    <recommendedName>
        <fullName evidence="5">Transmembrane protein</fullName>
    </recommendedName>
</protein>
<dbReference type="GO" id="GO:0005634">
    <property type="term" value="C:nucleus"/>
    <property type="evidence" value="ECO:0007669"/>
    <property type="project" value="TreeGrafter"/>
</dbReference>
<keyword evidence="2" id="KW-0472">Membrane</keyword>
<feature type="region of interest" description="Disordered" evidence="1">
    <location>
        <begin position="423"/>
        <end position="451"/>
    </location>
</feature>
<evidence type="ECO:0008006" key="5">
    <source>
        <dbReference type="Google" id="ProtNLM"/>
    </source>
</evidence>
<proteinExistence type="predicted"/>
<dbReference type="EMBL" id="CCKQ01016164">
    <property type="protein sequence ID" value="CDW88042.1"/>
    <property type="molecule type" value="Genomic_DNA"/>
</dbReference>
<feature type="compositionally biased region" description="Low complexity" evidence="1">
    <location>
        <begin position="434"/>
        <end position="451"/>
    </location>
</feature>
<evidence type="ECO:0000313" key="3">
    <source>
        <dbReference type="EMBL" id="CDW88042.1"/>
    </source>
</evidence>
<dbReference type="GO" id="GO:0007131">
    <property type="term" value="P:reciprocal meiotic recombination"/>
    <property type="evidence" value="ECO:0007669"/>
    <property type="project" value="TreeGrafter"/>
</dbReference>
<accession>A0A078B4A4</accession>
<gene>
    <name evidence="3" type="primary">Contig15234.g16227</name>
    <name evidence="3" type="ORF">STYLEM_17157</name>
</gene>
<keyword evidence="4" id="KW-1185">Reference proteome</keyword>
<dbReference type="PANTHER" id="PTHR31398">
    <property type="entry name" value="MEIOTIC NUCLEAR DIVISION PROTEIN 1 HOMOLOG"/>
    <property type="match status" value="1"/>
</dbReference>
<dbReference type="AlphaFoldDB" id="A0A078B4A4"/>
<evidence type="ECO:0000256" key="1">
    <source>
        <dbReference type="SAM" id="MobiDB-lite"/>
    </source>
</evidence>